<feature type="transmembrane region" description="Helical" evidence="8">
    <location>
        <begin position="155"/>
        <end position="172"/>
    </location>
</feature>
<gene>
    <name evidence="9" type="ORF">PIIN_00892</name>
</gene>
<dbReference type="GO" id="GO:0009055">
    <property type="term" value="F:electron transfer activity"/>
    <property type="evidence" value="ECO:0007669"/>
    <property type="project" value="InterPro"/>
</dbReference>
<dbReference type="InterPro" id="IPR014314">
    <property type="entry name" value="Succ_DH_cytb556"/>
</dbReference>
<keyword evidence="10" id="KW-1185">Reference proteome</keyword>
<dbReference type="EMBL" id="CAFZ01000009">
    <property type="protein sequence ID" value="CCA67055.1"/>
    <property type="molecule type" value="Genomic_DNA"/>
</dbReference>
<dbReference type="GO" id="GO:0046872">
    <property type="term" value="F:metal ion binding"/>
    <property type="evidence" value="ECO:0007669"/>
    <property type="project" value="UniProtKB-KW"/>
</dbReference>
<dbReference type="STRING" id="1109443.G4T6Z8"/>
<name>G4T6Z8_SERID</name>
<dbReference type="OMA" id="LTWMLSG"/>
<dbReference type="Pfam" id="PF01127">
    <property type="entry name" value="Sdh_cyt"/>
    <property type="match status" value="1"/>
</dbReference>
<dbReference type="eggNOG" id="KOG0449">
    <property type="taxonomic scope" value="Eukaryota"/>
</dbReference>
<evidence type="ECO:0000256" key="6">
    <source>
        <dbReference type="ARBA" id="ARBA00023004"/>
    </source>
</evidence>
<dbReference type="InterPro" id="IPR034804">
    <property type="entry name" value="SQR/QFR_C/D"/>
</dbReference>
<dbReference type="HOGENOM" id="CLU_094691_0_0_1"/>
<dbReference type="PANTHER" id="PTHR10978:SF5">
    <property type="entry name" value="SUCCINATE DEHYDROGENASE CYTOCHROME B560 SUBUNIT, MITOCHONDRIAL"/>
    <property type="match status" value="1"/>
</dbReference>
<evidence type="ECO:0000313" key="9">
    <source>
        <dbReference type="EMBL" id="CCA67055.1"/>
    </source>
</evidence>
<accession>G4T6Z8</accession>
<dbReference type="CDD" id="cd03499">
    <property type="entry name" value="SQR_TypeC_SdhC"/>
    <property type="match status" value="1"/>
</dbReference>
<keyword evidence="4" id="KW-0479">Metal-binding</keyword>
<dbReference type="Gene3D" id="1.20.1300.10">
    <property type="entry name" value="Fumarate reductase/succinate dehydrogenase, transmembrane subunit"/>
    <property type="match status" value="1"/>
</dbReference>
<dbReference type="GO" id="GO:0006121">
    <property type="term" value="P:mitochondrial electron transport, succinate to ubiquinone"/>
    <property type="evidence" value="ECO:0007669"/>
    <property type="project" value="TreeGrafter"/>
</dbReference>
<proteinExistence type="predicted"/>
<organism evidence="9 10">
    <name type="scientific">Serendipita indica (strain DSM 11827)</name>
    <name type="common">Root endophyte fungus</name>
    <name type="synonym">Piriformospora indica</name>
    <dbReference type="NCBI Taxonomy" id="1109443"/>
    <lineage>
        <taxon>Eukaryota</taxon>
        <taxon>Fungi</taxon>
        <taxon>Dikarya</taxon>
        <taxon>Basidiomycota</taxon>
        <taxon>Agaricomycotina</taxon>
        <taxon>Agaricomycetes</taxon>
        <taxon>Sebacinales</taxon>
        <taxon>Serendipitaceae</taxon>
        <taxon>Serendipita</taxon>
    </lineage>
</organism>
<keyword evidence="7 8" id="KW-0472">Membrane</keyword>
<sequence>MLAVRAVGLRPAIRASGISVMALRATSRGVKTESITTTDQRSILDKQRLNRPSSPHMTIYEPQITWYGSIAHRITGVGLSVGMYAFFLSYLAAPVAGIPFDSSAVVELVHGLPEWAKVAGKTVFAFPFAYHSLNGVRHLTWDSTKLLSNAAVTRSGYAVIAGAIISTAALVMM</sequence>
<keyword evidence="5 8" id="KW-1133">Transmembrane helix</keyword>
<dbReference type="PANTHER" id="PTHR10978">
    <property type="entry name" value="SUCCINATE DEHYDROGENASE CYTOCHROME B560 SUBUNIT"/>
    <property type="match status" value="1"/>
</dbReference>
<keyword evidence="6" id="KW-0408">Iron</keyword>
<dbReference type="AlphaFoldDB" id="G4T6Z8"/>
<dbReference type="NCBIfam" id="TIGR02970">
    <property type="entry name" value="succ_dehyd_cytB"/>
    <property type="match status" value="1"/>
</dbReference>
<evidence type="ECO:0000256" key="1">
    <source>
        <dbReference type="ARBA" id="ARBA00004370"/>
    </source>
</evidence>
<evidence type="ECO:0000256" key="5">
    <source>
        <dbReference type="ARBA" id="ARBA00022989"/>
    </source>
</evidence>
<dbReference type="GO" id="GO:0005739">
    <property type="term" value="C:mitochondrion"/>
    <property type="evidence" value="ECO:0007669"/>
    <property type="project" value="GOC"/>
</dbReference>
<comment type="caution">
    <text evidence="9">The sequence shown here is derived from an EMBL/GenBank/DDBJ whole genome shotgun (WGS) entry which is preliminary data.</text>
</comment>
<dbReference type="OrthoDB" id="588261at2759"/>
<dbReference type="FunCoup" id="G4T6Z8">
    <property type="interactions" value="194"/>
</dbReference>
<protein>
    <submittedName>
        <fullName evidence="9">Related to SDH3-cytochrome b560 subunit of respiratory complex II</fullName>
    </submittedName>
</protein>
<keyword evidence="2" id="KW-0349">Heme</keyword>
<dbReference type="InParanoid" id="G4T6Z8"/>
<dbReference type="InterPro" id="IPR000701">
    <property type="entry name" value="SuccDH_FuR_B_TM-su"/>
</dbReference>
<feature type="transmembrane region" description="Helical" evidence="8">
    <location>
        <begin position="74"/>
        <end position="93"/>
    </location>
</feature>
<evidence type="ECO:0000256" key="8">
    <source>
        <dbReference type="SAM" id="Phobius"/>
    </source>
</evidence>
<reference evidence="9 10" key="1">
    <citation type="journal article" date="2011" name="PLoS Pathog.">
        <title>Endophytic Life Strategies Decoded by Genome and Transcriptome Analyses of the Mutualistic Root Symbiont Piriformospora indica.</title>
        <authorList>
            <person name="Zuccaro A."/>
            <person name="Lahrmann U."/>
            <person name="Guldener U."/>
            <person name="Langen G."/>
            <person name="Pfiffi S."/>
            <person name="Biedenkopf D."/>
            <person name="Wong P."/>
            <person name="Samans B."/>
            <person name="Grimm C."/>
            <person name="Basiewicz M."/>
            <person name="Murat C."/>
            <person name="Martin F."/>
            <person name="Kogel K.H."/>
        </authorList>
    </citation>
    <scope>NUCLEOTIDE SEQUENCE [LARGE SCALE GENOMIC DNA]</scope>
    <source>
        <strain evidence="9 10">DSM 11827</strain>
    </source>
</reference>
<dbReference type="GO" id="GO:0016020">
    <property type="term" value="C:membrane"/>
    <property type="evidence" value="ECO:0007669"/>
    <property type="project" value="UniProtKB-SubCell"/>
</dbReference>
<evidence type="ECO:0000256" key="2">
    <source>
        <dbReference type="ARBA" id="ARBA00022617"/>
    </source>
</evidence>
<keyword evidence="3 8" id="KW-0812">Transmembrane</keyword>
<comment type="subcellular location">
    <subcellularLocation>
        <location evidence="1">Membrane</location>
    </subcellularLocation>
</comment>
<dbReference type="Proteomes" id="UP000007148">
    <property type="component" value="Unassembled WGS sequence"/>
</dbReference>
<evidence type="ECO:0000313" key="10">
    <source>
        <dbReference type="Proteomes" id="UP000007148"/>
    </source>
</evidence>
<evidence type="ECO:0000256" key="3">
    <source>
        <dbReference type="ARBA" id="ARBA00022692"/>
    </source>
</evidence>
<dbReference type="GO" id="GO:0006099">
    <property type="term" value="P:tricarboxylic acid cycle"/>
    <property type="evidence" value="ECO:0007669"/>
    <property type="project" value="InterPro"/>
</dbReference>
<evidence type="ECO:0000256" key="7">
    <source>
        <dbReference type="ARBA" id="ARBA00023136"/>
    </source>
</evidence>
<evidence type="ECO:0000256" key="4">
    <source>
        <dbReference type="ARBA" id="ARBA00022723"/>
    </source>
</evidence>
<dbReference type="SUPFAM" id="SSF81343">
    <property type="entry name" value="Fumarate reductase respiratory complex transmembrane subunits"/>
    <property type="match status" value="1"/>
</dbReference>